<dbReference type="InterPro" id="IPR015797">
    <property type="entry name" value="NUDIX_hydrolase-like_dom_sf"/>
</dbReference>
<sequence>MKITKCGWSTSAPRTLPEGPAAWRPGLSIRELAEELDAEATVVGFLGAVEYSYVDDGAAHHEINLVFEVFIDDPEPASQEDHLQAHWLPLEHLAHADVRPDTLKDALTAAGAQGRHIRDRGLVATVTNRLNSPQLPLGTTVFVGYPRGRPANAYRVCSWSAAQHPGALAIDPVPRMIVWLPA</sequence>
<dbReference type="RefSeq" id="WP_137816563.1">
    <property type="nucleotide sequence ID" value="NZ_BJFL01000049.1"/>
</dbReference>
<evidence type="ECO:0000259" key="1">
    <source>
        <dbReference type="Pfam" id="PF00293"/>
    </source>
</evidence>
<dbReference type="Proteomes" id="UP000298860">
    <property type="component" value="Unassembled WGS sequence"/>
</dbReference>
<protein>
    <recommendedName>
        <fullName evidence="1">Nudix hydrolase domain-containing protein</fullName>
    </recommendedName>
</protein>
<proteinExistence type="predicted"/>
<reference evidence="3" key="1">
    <citation type="submission" date="2019-04" db="EMBL/GenBank/DDBJ databases">
        <title>Draft genome sequence of Pseudonocardiaceae bacterium SL3-2-4.</title>
        <authorList>
            <person name="Ningsih F."/>
            <person name="Yokota A."/>
            <person name="Sakai Y."/>
            <person name="Nanatani K."/>
            <person name="Yabe S."/>
            <person name="Oetari A."/>
            <person name="Sjamsuridzal W."/>
        </authorList>
    </citation>
    <scope>NUCLEOTIDE SEQUENCE [LARGE SCALE GENOMIC DNA]</scope>
    <source>
        <strain evidence="3">SL3-2-4</strain>
    </source>
</reference>
<dbReference type="SUPFAM" id="SSF55811">
    <property type="entry name" value="Nudix"/>
    <property type="match status" value="1"/>
</dbReference>
<dbReference type="Gene3D" id="3.90.79.10">
    <property type="entry name" value="Nucleoside Triphosphate Pyrophosphohydrolase"/>
    <property type="match status" value="1"/>
</dbReference>
<evidence type="ECO:0000313" key="2">
    <source>
        <dbReference type="EMBL" id="GDY33640.1"/>
    </source>
</evidence>
<keyword evidence="3" id="KW-1185">Reference proteome</keyword>
<organism evidence="2 3">
    <name type="scientific">Gandjariella thermophila</name>
    <dbReference type="NCBI Taxonomy" id="1931992"/>
    <lineage>
        <taxon>Bacteria</taxon>
        <taxon>Bacillati</taxon>
        <taxon>Actinomycetota</taxon>
        <taxon>Actinomycetes</taxon>
        <taxon>Pseudonocardiales</taxon>
        <taxon>Pseudonocardiaceae</taxon>
        <taxon>Gandjariella</taxon>
    </lineage>
</organism>
<dbReference type="OrthoDB" id="9804442at2"/>
<feature type="domain" description="Nudix hydrolase" evidence="1">
    <location>
        <begin position="29"/>
        <end position="100"/>
    </location>
</feature>
<dbReference type="Pfam" id="PF00293">
    <property type="entry name" value="NUDIX"/>
    <property type="match status" value="1"/>
</dbReference>
<comment type="caution">
    <text evidence="2">The sequence shown here is derived from an EMBL/GenBank/DDBJ whole genome shotgun (WGS) entry which is preliminary data.</text>
</comment>
<accession>A0A4D4JF47</accession>
<gene>
    <name evidence="2" type="ORF">GTS_52730</name>
</gene>
<dbReference type="EMBL" id="BJFL01000049">
    <property type="protein sequence ID" value="GDY33640.1"/>
    <property type="molecule type" value="Genomic_DNA"/>
</dbReference>
<dbReference type="InterPro" id="IPR000086">
    <property type="entry name" value="NUDIX_hydrolase_dom"/>
</dbReference>
<name>A0A4D4JF47_9PSEU</name>
<dbReference type="AlphaFoldDB" id="A0A4D4JF47"/>
<evidence type="ECO:0000313" key="3">
    <source>
        <dbReference type="Proteomes" id="UP000298860"/>
    </source>
</evidence>